<dbReference type="InterPro" id="IPR058210">
    <property type="entry name" value="SACS/Nov_dom"/>
</dbReference>
<proteinExistence type="predicted"/>
<dbReference type="InterPro" id="IPR052972">
    <property type="entry name" value="Sacsin_chaperone_reg"/>
</dbReference>
<protein>
    <recommendedName>
        <fullName evidence="1">Sacsin/Nov domain-containing protein</fullName>
    </recommendedName>
</protein>
<dbReference type="PANTHER" id="PTHR15600">
    <property type="entry name" value="SACSIN"/>
    <property type="match status" value="1"/>
</dbReference>
<evidence type="ECO:0000313" key="4">
    <source>
        <dbReference type="Proteomes" id="UP000604825"/>
    </source>
</evidence>
<feature type="domain" description="Sacsin/Nov" evidence="1">
    <location>
        <begin position="2"/>
        <end position="60"/>
    </location>
</feature>
<comment type="caution">
    <text evidence="2">The sequence shown here is derived from an EMBL/GenBank/DDBJ whole genome shotgun (WGS) entry which is preliminary data.</text>
</comment>
<accession>A0A811SK65</accession>
<dbReference type="EMBL" id="CAJGYO010000392">
    <property type="protein sequence ID" value="CAD6342113.1"/>
    <property type="molecule type" value="Genomic_DNA"/>
</dbReference>
<keyword evidence="4" id="KW-1185">Reference proteome</keyword>
<dbReference type="Proteomes" id="UP000604825">
    <property type="component" value="Unassembled WGS sequence"/>
</dbReference>
<organism evidence="2 4">
    <name type="scientific">Miscanthus lutarioriparius</name>
    <dbReference type="NCBI Taxonomy" id="422564"/>
    <lineage>
        <taxon>Eukaryota</taxon>
        <taxon>Viridiplantae</taxon>
        <taxon>Streptophyta</taxon>
        <taxon>Embryophyta</taxon>
        <taxon>Tracheophyta</taxon>
        <taxon>Spermatophyta</taxon>
        <taxon>Magnoliopsida</taxon>
        <taxon>Liliopsida</taxon>
        <taxon>Poales</taxon>
        <taxon>Poaceae</taxon>
        <taxon>PACMAD clade</taxon>
        <taxon>Panicoideae</taxon>
        <taxon>Andropogonodae</taxon>
        <taxon>Andropogoneae</taxon>
        <taxon>Saccharinae</taxon>
        <taxon>Miscanthus</taxon>
    </lineage>
</organism>
<evidence type="ECO:0000313" key="3">
    <source>
        <dbReference type="EMBL" id="CAD6342304.1"/>
    </source>
</evidence>
<evidence type="ECO:0000259" key="1">
    <source>
        <dbReference type="Pfam" id="PF25794"/>
    </source>
</evidence>
<gene>
    <name evidence="2" type="ORF">NCGR_LOCUS66210</name>
    <name evidence="3" type="ORF">NCGR_LOCUS66402</name>
</gene>
<dbReference type="EMBL" id="CAJGYO010000449">
    <property type="protein sequence ID" value="CAD6342304.1"/>
    <property type="molecule type" value="Genomic_DNA"/>
</dbReference>
<dbReference type="AlphaFoldDB" id="A0A811SK65"/>
<name>A0A811SK65_9POAL</name>
<sequence>MYADGPGILFELVKNAEDASASEVVFLLDKTKYGTSSILSPEMAEWQGPALYCFNDSILSPRISMPSHALARTVSFINPIPLDGLA</sequence>
<evidence type="ECO:0000313" key="2">
    <source>
        <dbReference type="EMBL" id="CAD6342113.1"/>
    </source>
</evidence>
<dbReference type="Pfam" id="PF25794">
    <property type="entry name" value="SACS"/>
    <property type="match status" value="1"/>
</dbReference>
<reference evidence="2" key="1">
    <citation type="submission" date="2020-10" db="EMBL/GenBank/DDBJ databases">
        <authorList>
            <person name="Han B."/>
            <person name="Lu T."/>
            <person name="Zhao Q."/>
            <person name="Huang X."/>
            <person name="Zhao Y."/>
        </authorList>
    </citation>
    <scope>NUCLEOTIDE SEQUENCE</scope>
</reference>
<dbReference type="GO" id="GO:0030544">
    <property type="term" value="F:Hsp70 protein binding"/>
    <property type="evidence" value="ECO:0007669"/>
    <property type="project" value="TreeGrafter"/>
</dbReference>
<dbReference type="OrthoDB" id="1262810at2759"/>
<dbReference type="PANTHER" id="PTHR15600:SF42">
    <property type="entry name" value="SACSIN"/>
    <property type="match status" value="1"/>
</dbReference>